<evidence type="ECO:0000313" key="2">
    <source>
        <dbReference type="EMBL" id="VEL16949.1"/>
    </source>
</evidence>
<proteinExistence type="predicted"/>
<comment type="caution">
    <text evidence="2">The sequence shown here is derived from an EMBL/GenBank/DDBJ whole genome shotgun (WGS) entry which is preliminary data.</text>
</comment>
<gene>
    <name evidence="2" type="ORF">PXEA_LOCUS10389</name>
</gene>
<feature type="compositionally biased region" description="Low complexity" evidence="1">
    <location>
        <begin position="86"/>
        <end position="111"/>
    </location>
</feature>
<sequence length="111" mass="12063">MSRTSVYGFSVFWVLLVNDAPDAWRDERSAWMVLVGKTMGRGLLRANQQSQGQGQGQLPSVSDATNTHSHLSLSAPEPPSTPSIGPSSVSPRTTPPSSRRTWPTSIRDTKI</sequence>
<protein>
    <submittedName>
        <fullName evidence="2">Uncharacterized protein</fullName>
    </submittedName>
</protein>
<dbReference type="Proteomes" id="UP000784294">
    <property type="component" value="Unassembled WGS sequence"/>
</dbReference>
<name>A0A448WPJ1_9PLAT</name>
<organism evidence="2 3">
    <name type="scientific">Protopolystoma xenopodis</name>
    <dbReference type="NCBI Taxonomy" id="117903"/>
    <lineage>
        <taxon>Eukaryota</taxon>
        <taxon>Metazoa</taxon>
        <taxon>Spiralia</taxon>
        <taxon>Lophotrochozoa</taxon>
        <taxon>Platyhelminthes</taxon>
        <taxon>Monogenea</taxon>
        <taxon>Polyopisthocotylea</taxon>
        <taxon>Polystomatidea</taxon>
        <taxon>Polystomatidae</taxon>
        <taxon>Protopolystoma</taxon>
    </lineage>
</organism>
<dbReference type="EMBL" id="CAAALY010030466">
    <property type="protein sequence ID" value="VEL16949.1"/>
    <property type="molecule type" value="Genomic_DNA"/>
</dbReference>
<keyword evidence="3" id="KW-1185">Reference proteome</keyword>
<evidence type="ECO:0000313" key="3">
    <source>
        <dbReference type="Proteomes" id="UP000784294"/>
    </source>
</evidence>
<dbReference type="AlphaFoldDB" id="A0A448WPJ1"/>
<reference evidence="2" key="1">
    <citation type="submission" date="2018-11" db="EMBL/GenBank/DDBJ databases">
        <authorList>
            <consortium name="Pathogen Informatics"/>
        </authorList>
    </citation>
    <scope>NUCLEOTIDE SEQUENCE</scope>
</reference>
<accession>A0A448WPJ1</accession>
<evidence type="ECO:0000256" key="1">
    <source>
        <dbReference type="SAM" id="MobiDB-lite"/>
    </source>
</evidence>
<feature type="region of interest" description="Disordered" evidence="1">
    <location>
        <begin position="44"/>
        <end position="111"/>
    </location>
</feature>
<feature type="compositionally biased region" description="Polar residues" evidence="1">
    <location>
        <begin position="58"/>
        <end position="72"/>
    </location>
</feature>